<dbReference type="FunFam" id="1.10.510.10:FF:000594">
    <property type="entry name" value="Myosin light chain kinase isoform-III"/>
    <property type="match status" value="1"/>
</dbReference>
<dbReference type="RefSeq" id="XP_003744944.1">
    <property type="nucleotide sequence ID" value="XM_003744896.1"/>
</dbReference>
<dbReference type="GO" id="GO:0043065">
    <property type="term" value="P:positive regulation of apoptotic process"/>
    <property type="evidence" value="ECO:0007669"/>
    <property type="project" value="TreeGrafter"/>
</dbReference>
<evidence type="ECO:0000256" key="7">
    <source>
        <dbReference type="RuleBase" id="RU000304"/>
    </source>
</evidence>
<evidence type="ECO:0000256" key="6">
    <source>
        <dbReference type="PROSITE-ProRule" id="PRU10141"/>
    </source>
</evidence>
<accession>A0AAJ6QV67</accession>
<keyword evidence="3 6" id="KW-0547">Nucleotide-binding</keyword>
<dbReference type="CDD" id="cd14103">
    <property type="entry name" value="STKc_MLCK"/>
    <property type="match status" value="1"/>
</dbReference>
<dbReference type="SMART" id="SM00220">
    <property type="entry name" value="S_TKc"/>
    <property type="match status" value="1"/>
</dbReference>
<evidence type="ECO:0000256" key="4">
    <source>
        <dbReference type="ARBA" id="ARBA00022777"/>
    </source>
</evidence>
<dbReference type="InterPro" id="IPR000719">
    <property type="entry name" value="Prot_kinase_dom"/>
</dbReference>
<dbReference type="PROSITE" id="PS00107">
    <property type="entry name" value="PROTEIN_KINASE_ATP"/>
    <property type="match status" value="1"/>
</dbReference>
<keyword evidence="5 6" id="KW-0067">ATP-binding</keyword>
<feature type="domain" description="Protein kinase" evidence="8">
    <location>
        <begin position="35"/>
        <end position="292"/>
    </location>
</feature>
<dbReference type="GO" id="GO:0035556">
    <property type="term" value="P:intracellular signal transduction"/>
    <property type="evidence" value="ECO:0007669"/>
    <property type="project" value="TreeGrafter"/>
</dbReference>
<dbReference type="KEGG" id="goe:100907673"/>
<dbReference type="PANTHER" id="PTHR24342">
    <property type="entry name" value="SERINE/THREONINE-PROTEIN KINASE 17"/>
    <property type="match status" value="1"/>
</dbReference>
<dbReference type="InterPro" id="IPR011009">
    <property type="entry name" value="Kinase-like_dom_sf"/>
</dbReference>
<keyword evidence="4 10" id="KW-0418">Kinase</keyword>
<dbReference type="GO" id="GO:0005524">
    <property type="term" value="F:ATP binding"/>
    <property type="evidence" value="ECO:0007669"/>
    <property type="project" value="UniProtKB-UniRule"/>
</dbReference>
<dbReference type="InterPro" id="IPR008271">
    <property type="entry name" value="Ser/Thr_kinase_AS"/>
</dbReference>
<comment type="similarity">
    <text evidence="7">Belongs to the protein kinase superfamily.</text>
</comment>
<dbReference type="InterPro" id="IPR017441">
    <property type="entry name" value="Protein_kinase_ATP_BS"/>
</dbReference>
<protein>
    <submittedName>
        <fullName evidence="10">Myosin light chain kinase family member 4</fullName>
    </submittedName>
</protein>
<evidence type="ECO:0000256" key="5">
    <source>
        <dbReference type="ARBA" id="ARBA00022840"/>
    </source>
</evidence>
<proteinExistence type="inferred from homology"/>
<dbReference type="PROSITE" id="PS00108">
    <property type="entry name" value="PROTEIN_KINASE_ST"/>
    <property type="match status" value="1"/>
</dbReference>
<feature type="binding site" evidence="6">
    <location>
        <position position="64"/>
    </location>
    <ligand>
        <name>ATP</name>
        <dbReference type="ChEBI" id="CHEBI:30616"/>
    </ligand>
</feature>
<dbReference type="Proteomes" id="UP000694867">
    <property type="component" value="Unplaced"/>
</dbReference>
<dbReference type="Gene3D" id="1.10.510.10">
    <property type="entry name" value="Transferase(Phosphotransferase) domain 1"/>
    <property type="match status" value="1"/>
</dbReference>
<dbReference type="AlphaFoldDB" id="A0AAJ6QV67"/>
<dbReference type="Pfam" id="PF00069">
    <property type="entry name" value="Pkinase"/>
    <property type="match status" value="1"/>
</dbReference>
<dbReference type="Gene3D" id="3.30.200.20">
    <property type="entry name" value="Phosphorylase Kinase, domain 1"/>
    <property type="match status" value="1"/>
</dbReference>
<dbReference type="GO" id="GO:0004674">
    <property type="term" value="F:protein serine/threonine kinase activity"/>
    <property type="evidence" value="ECO:0007669"/>
    <property type="project" value="UniProtKB-KW"/>
</dbReference>
<gene>
    <name evidence="10" type="primary">LOC100907673</name>
</gene>
<reference evidence="10" key="1">
    <citation type="submission" date="2025-08" db="UniProtKB">
        <authorList>
            <consortium name="RefSeq"/>
        </authorList>
    </citation>
    <scope>IDENTIFICATION</scope>
</reference>
<evidence type="ECO:0000256" key="2">
    <source>
        <dbReference type="ARBA" id="ARBA00022679"/>
    </source>
</evidence>
<dbReference type="GeneID" id="100907673"/>
<sequence length="341" mass="39675">MSTFVSEVDEEERNEAPFERREVVIKKGEDLKAFYKLHDELGRGKFGVVYKCTEIQSGKELAAKFIRTQRKEDRIDVQREVDIMTKLQHPRLLQLYDAFDDGSKEMVLILELIRGGELFERVIDDDFVLTEKACTIFLRQICEGLAYMHYVALVLHLDLKPENILCLTKTGNRIKIIDFGLARFYDPTKKLQVLFGTPEFVAPEVVNFDQVGPRTDMWSVGVITYVLLSGLSPFMGDSDAETMANVTKCKWDFEDESFDKVSDEAKDFVSQCLVKDRTKRLDTKEALNHRWLATKEAKTESALDKKKLKRFVIKRRWQKLFYTYIFLRRMGATMTFDDPPK</sequence>
<evidence type="ECO:0000256" key="3">
    <source>
        <dbReference type="ARBA" id="ARBA00022741"/>
    </source>
</evidence>
<dbReference type="PROSITE" id="PS50011">
    <property type="entry name" value="PROTEIN_KINASE_DOM"/>
    <property type="match status" value="1"/>
</dbReference>
<evidence type="ECO:0000313" key="9">
    <source>
        <dbReference type="Proteomes" id="UP000694867"/>
    </source>
</evidence>
<evidence type="ECO:0000256" key="1">
    <source>
        <dbReference type="ARBA" id="ARBA00022527"/>
    </source>
</evidence>
<evidence type="ECO:0000313" key="10">
    <source>
        <dbReference type="RefSeq" id="XP_003744944.1"/>
    </source>
</evidence>
<dbReference type="SUPFAM" id="SSF56112">
    <property type="entry name" value="Protein kinase-like (PK-like)"/>
    <property type="match status" value="1"/>
</dbReference>
<dbReference type="PANTHER" id="PTHR24342:SF20">
    <property type="entry name" value="MYOSIN LIGHT CHAIN KINASE, SMOOTH MUSCLE"/>
    <property type="match status" value="1"/>
</dbReference>
<dbReference type="GO" id="GO:0005634">
    <property type="term" value="C:nucleus"/>
    <property type="evidence" value="ECO:0007669"/>
    <property type="project" value="TreeGrafter"/>
</dbReference>
<keyword evidence="9" id="KW-1185">Reference proteome</keyword>
<organism evidence="9 10">
    <name type="scientific">Galendromus occidentalis</name>
    <name type="common">western predatory mite</name>
    <dbReference type="NCBI Taxonomy" id="34638"/>
    <lineage>
        <taxon>Eukaryota</taxon>
        <taxon>Metazoa</taxon>
        <taxon>Ecdysozoa</taxon>
        <taxon>Arthropoda</taxon>
        <taxon>Chelicerata</taxon>
        <taxon>Arachnida</taxon>
        <taxon>Acari</taxon>
        <taxon>Parasitiformes</taxon>
        <taxon>Mesostigmata</taxon>
        <taxon>Gamasina</taxon>
        <taxon>Phytoseioidea</taxon>
        <taxon>Phytoseiidae</taxon>
        <taxon>Typhlodrominae</taxon>
        <taxon>Galendromus</taxon>
    </lineage>
</organism>
<name>A0AAJ6QV67_9ACAR</name>
<evidence type="ECO:0000259" key="8">
    <source>
        <dbReference type="PROSITE" id="PS50011"/>
    </source>
</evidence>
<keyword evidence="2" id="KW-0808">Transferase</keyword>
<keyword evidence="1 7" id="KW-0723">Serine/threonine-protein kinase</keyword>